<evidence type="ECO:0000313" key="4">
    <source>
        <dbReference type="EMBL" id="KCZ73164.1"/>
    </source>
</evidence>
<keyword evidence="2" id="KW-0813">Transport</keyword>
<keyword evidence="5" id="KW-1185">Reference proteome</keyword>
<evidence type="ECO:0000256" key="3">
    <source>
        <dbReference type="ARBA" id="ARBA00022729"/>
    </source>
</evidence>
<dbReference type="Pfam" id="PF01297">
    <property type="entry name" value="ZnuA"/>
    <property type="match status" value="1"/>
</dbReference>
<dbReference type="PRINTS" id="PR00691">
    <property type="entry name" value="ADHESINB"/>
</dbReference>
<dbReference type="CDD" id="cd01017">
    <property type="entry name" value="AdcA"/>
    <property type="match status" value="1"/>
</dbReference>
<comment type="similarity">
    <text evidence="1">Belongs to the bacterial solute-binding protein 9 family.</text>
</comment>
<dbReference type="Gene3D" id="3.40.50.1980">
    <property type="entry name" value="Nitrogenase molybdenum iron protein domain"/>
    <property type="match status" value="2"/>
</dbReference>
<dbReference type="InterPro" id="IPR006129">
    <property type="entry name" value="AdhesinB"/>
</dbReference>
<dbReference type="SUPFAM" id="SSF53807">
    <property type="entry name" value="Helical backbone' metal receptor"/>
    <property type="match status" value="1"/>
</dbReference>
<dbReference type="GO" id="GO:0030001">
    <property type="term" value="P:metal ion transport"/>
    <property type="evidence" value="ECO:0007669"/>
    <property type="project" value="InterPro"/>
</dbReference>
<dbReference type="EMBL" id="JMIY01000001">
    <property type="protein sequence ID" value="KCZ73164.1"/>
    <property type="molecule type" value="Genomic_DNA"/>
</dbReference>
<dbReference type="GO" id="GO:0046872">
    <property type="term" value="F:metal ion binding"/>
    <property type="evidence" value="ECO:0007669"/>
    <property type="project" value="InterPro"/>
</dbReference>
<keyword evidence="3" id="KW-0732">Signal</keyword>
<dbReference type="PATRIC" id="fig|1392998.3.peg.590"/>
<reference evidence="4 5" key="1">
    <citation type="journal article" date="2013" name="Nature">
        <title>Anaerobic oxidation of methane coupled to nitrate reduction in a novel archaeal lineage.</title>
        <authorList>
            <person name="Haroon M.F."/>
            <person name="Hu S."/>
            <person name="Shi Y."/>
            <person name="Imelfort M."/>
            <person name="Keller J."/>
            <person name="Hugenholtz P."/>
            <person name="Yuan Z."/>
            <person name="Tyson G.W."/>
        </authorList>
    </citation>
    <scope>NUCLEOTIDE SEQUENCE [LARGE SCALE GENOMIC DNA]</scope>
    <source>
        <strain evidence="4 5">ANME-2d</strain>
    </source>
</reference>
<dbReference type="OrthoDB" id="50488at2157"/>
<name>A0A062VBS9_9EURY</name>
<dbReference type="InterPro" id="IPR050492">
    <property type="entry name" value="Bact_metal-bind_prot9"/>
</dbReference>
<evidence type="ECO:0000313" key="5">
    <source>
        <dbReference type="Proteomes" id="UP000027153"/>
    </source>
</evidence>
<dbReference type="PRINTS" id="PR00690">
    <property type="entry name" value="ADHESNFAMILY"/>
</dbReference>
<gene>
    <name evidence="4" type="ORF">ANME2D_00223</name>
</gene>
<protein>
    <submittedName>
        <fullName evidence="4">ABC-type metal ion transport system, periplasmic component/surface adhesin</fullName>
    </submittedName>
</protein>
<evidence type="ECO:0000256" key="1">
    <source>
        <dbReference type="ARBA" id="ARBA00011028"/>
    </source>
</evidence>
<dbReference type="Proteomes" id="UP000027153">
    <property type="component" value="Unassembled WGS sequence"/>
</dbReference>
<dbReference type="PANTHER" id="PTHR42953:SF3">
    <property type="entry name" value="HIGH-AFFINITY ZINC UPTAKE SYSTEM PROTEIN ZNUA"/>
    <property type="match status" value="1"/>
</dbReference>
<dbReference type="InterPro" id="IPR006127">
    <property type="entry name" value="ZnuA-like"/>
</dbReference>
<dbReference type="RefSeq" id="WP_048088383.1">
    <property type="nucleotide sequence ID" value="NZ_JMIY01000001.1"/>
</dbReference>
<accession>A0A062VBS9</accession>
<dbReference type="InterPro" id="IPR006128">
    <property type="entry name" value="Lipoprotein_PsaA-like"/>
</dbReference>
<comment type="caution">
    <text evidence="4">The sequence shown here is derived from an EMBL/GenBank/DDBJ whole genome shotgun (WGS) entry which is preliminary data.</text>
</comment>
<organism evidence="4 5">
    <name type="scientific">Candidatus Methanoperedens nitratireducens</name>
    <dbReference type="NCBI Taxonomy" id="1392998"/>
    <lineage>
        <taxon>Archaea</taxon>
        <taxon>Methanobacteriati</taxon>
        <taxon>Methanobacteriota</taxon>
        <taxon>Stenosarchaea group</taxon>
        <taxon>Methanomicrobia</taxon>
        <taxon>Methanosarcinales</taxon>
        <taxon>ANME-2 cluster</taxon>
        <taxon>Candidatus Methanoperedentaceae</taxon>
        <taxon>Candidatus Methanoperedens</taxon>
    </lineage>
</organism>
<proteinExistence type="inferred from homology"/>
<dbReference type="PANTHER" id="PTHR42953">
    <property type="entry name" value="HIGH-AFFINITY ZINC UPTAKE SYSTEM PROTEIN ZNUA-RELATED"/>
    <property type="match status" value="1"/>
</dbReference>
<sequence>MIKKTVIILTLIAFLAPGCIEQPEPSDKIKVITTFYPLYEFSKRIGGEKAEISTLVPAGVEPHDWEPGPQDIIKVGAAQIFVYNGAGLEPFVDEIKKRIEPGNLIIVDSSEGIQLIENGVPDPHIWLDPVLAKQQVDNIEKAFIKADPQNSDYYSANARMLKQELDSLDKEISTELAHAKKRVFIASHDAFSYFARRYNLTQIAIAGISPEMEPSPAKIAEIVRLAREYEVKYIFFETLTSPRLSEVIAKEVGAQVLVLNPIEVLSEAQIKQGENYFTLMRENLRNLKIALEVENG</sequence>
<dbReference type="AlphaFoldDB" id="A0A062VBS9"/>
<evidence type="ECO:0000256" key="2">
    <source>
        <dbReference type="ARBA" id="ARBA00022448"/>
    </source>
</evidence>
<dbReference type="GO" id="GO:0007155">
    <property type="term" value="P:cell adhesion"/>
    <property type="evidence" value="ECO:0007669"/>
    <property type="project" value="InterPro"/>
</dbReference>